<evidence type="ECO:0000313" key="1">
    <source>
        <dbReference type="EMBL" id="GAH75559.1"/>
    </source>
</evidence>
<dbReference type="EMBL" id="BARU01030254">
    <property type="protein sequence ID" value="GAH75559.1"/>
    <property type="molecule type" value="Genomic_DNA"/>
</dbReference>
<comment type="caution">
    <text evidence="1">The sequence shown here is derived from an EMBL/GenBank/DDBJ whole genome shotgun (WGS) entry which is preliminary data.</text>
</comment>
<reference evidence="1" key="1">
    <citation type="journal article" date="2014" name="Front. Microbiol.">
        <title>High frequency of phylogenetically diverse reductive dehalogenase-homologous genes in deep subseafloor sedimentary metagenomes.</title>
        <authorList>
            <person name="Kawai M."/>
            <person name="Futagami T."/>
            <person name="Toyoda A."/>
            <person name="Takaki Y."/>
            <person name="Nishi S."/>
            <person name="Hori S."/>
            <person name="Arai W."/>
            <person name="Tsubouchi T."/>
            <person name="Morono Y."/>
            <person name="Uchiyama I."/>
            <person name="Ito T."/>
            <person name="Fujiyama A."/>
            <person name="Inagaki F."/>
            <person name="Takami H."/>
        </authorList>
    </citation>
    <scope>NUCLEOTIDE SEQUENCE</scope>
    <source>
        <strain evidence="1">Expedition CK06-06</strain>
    </source>
</reference>
<organism evidence="1">
    <name type="scientific">marine sediment metagenome</name>
    <dbReference type="NCBI Taxonomy" id="412755"/>
    <lineage>
        <taxon>unclassified sequences</taxon>
        <taxon>metagenomes</taxon>
        <taxon>ecological metagenomes</taxon>
    </lineage>
</organism>
<feature type="non-terminal residue" evidence="1">
    <location>
        <position position="86"/>
    </location>
</feature>
<name>X1JB26_9ZZZZ</name>
<accession>X1JB26</accession>
<protein>
    <submittedName>
        <fullName evidence="1">Uncharacterized protein</fullName>
    </submittedName>
</protein>
<gene>
    <name evidence="1" type="ORF">S03H2_48040</name>
</gene>
<sequence length="86" mass="10066">MALSEMRKVYIIGEESLREPLVKKLAELALFQPEELEQQEINSHFKRREFSTEELEDNLSKLNWTIEYLAQFDGKKGGLGLFPVKH</sequence>
<dbReference type="AlphaFoldDB" id="X1JB26"/>
<proteinExistence type="predicted"/>